<protein>
    <submittedName>
        <fullName evidence="1">Uncharacterized protein</fullName>
    </submittedName>
</protein>
<reference evidence="1 2" key="1">
    <citation type="journal article" date="2012" name="Genet. Mol. Biol.">
        <title>Analysis of 16S rRNA and mxaF genes revealing insights into Methylobacterium niche-specific plant association.</title>
        <authorList>
            <person name="Dourado M.N."/>
            <person name="Andreote F.D."/>
            <person name="Dini-Andreote F."/>
            <person name="Conti R."/>
            <person name="Araujo J.M."/>
            <person name="Araujo W.L."/>
        </authorList>
    </citation>
    <scope>NUCLEOTIDE SEQUENCE [LARGE SCALE GENOMIC DNA]</scope>
    <source>
        <strain evidence="1 2">TC3-10</strain>
    </source>
</reference>
<dbReference type="EMBL" id="MLCA01000014">
    <property type="protein sequence ID" value="MEE7493304.1"/>
    <property type="molecule type" value="Genomic_DNA"/>
</dbReference>
<evidence type="ECO:0000313" key="2">
    <source>
        <dbReference type="Proteomes" id="UP001355206"/>
    </source>
</evidence>
<sequence length="99" mass="10740">MGANLYHTDGDFALRISEILFGGERAGRVGATVDERHLQAADFEIIDASNAATGFVKHAPHTNASKVVCDIRELLRGKPPNSRGLSASPIHKFWIIDAE</sequence>
<name>A0ABU7TTR6_9HYPH</name>
<organism evidence="1 2">
    <name type="scientific">Methylobacterium oryzae</name>
    <dbReference type="NCBI Taxonomy" id="334852"/>
    <lineage>
        <taxon>Bacteria</taxon>
        <taxon>Pseudomonadati</taxon>
        <taxon>Pseudomonadota</taxon>
        <taxon>Alphaproteobacteria</taxon>
        <taxon>Hyphomicrobiales</taxon>
        <taxon>Methylobacteriaceae</taxon>
        <taxon>Methylobacterium</taxon>
    </lineage>
</organism>
<accession>A0ABU7TTR6</accession>
<evidence type="ECO:0000313" key="1">
    <source>
        <dbReference type="EMBL" id="MEE7493304.1"/>
    </source>
</evidence>
<comment type="caution">
    <text evidence="1">The sequence shown here is derived from an EMBL/GenBank/DDBJ whole genome shotgun (WGS) entry which is preliminary data.</text>
</comment>
<proteinExistence type="predicted"/>
<gene>
    <name evidence="1" type="ORF">MOTC310_23735</name>
</gene>
<dbReference type="Proteomes" id="UP001355206">
    <property type="component" value="Unassembled WGS sequence"/>
</dbReference>
<keyword evidence="2" id="KW-1185">Reference proteome</keyword>